<dbReference type="PANTHER" id="PTHR21091">
    <property type="entry name" value="METHYLTETRAHYDROFOLATE:HOMOCYSTEINE METHYLTRANSFERASE RELATED"/>
    <property type="match status" value="1"/>
</dbReference>
<feature type="domain" description="Uroporphyrinogen decarboxylase (URO-D)" evidence="16">
    <location>
        <begin position="140"/>
        <end position="156"/>
    </location>
</feature>
<comment type="function">
    <text evidence="1 12">Catalyzes the decarboxylation of four acetate groups of uroporphyrinogen-III to yield coproporphyrinogen-III.</text>
</comment>
<dbReference type="EMBL" id="LNYA01000024">
    <property type="protein sequence ID" value="KTC97808.1"/>
    <property type="molecule type" value="Genomic_DNA"/>
</dbReference>
<evidence type="ECO:0000256" key="8">
    <source>
        <dbReference type="ARBA" id="ARBA00022490"/>
    </source>
</evidence>
<feature type="binding site" evidence="12">
    <location>
        <position position="207"/>
    </location>
    <ligand>
        <name>substrate</name>
    </ligand>
</feature>
<evidence type="ECO:0000256" key="2">
    <source>
        <dbReference type="ARBA" id="ARBA00004496"/>
    </source>
</evidence>
<evidence type="ECO:0000256" key="3">
    <source>
        <dbReference type="ARBA" id="ARBA00004804"/>
    </source>
</evidence>
<comment type="pathway">
    <text evidence="3 12 13">Porphyrin-containing compound metabolism; protoporphyrin-IX biosynthesis; coproporphyrinogen-III from 5-aminolevulinate: step 4/4.</text>
</comment>
<dbReference type="FunFam" id="3.20.20.210:FF:000001">
    <property type="entry name" value="Uroporphyrinogen decarboxylase"/>
    <property type="match status" value="1"/>
</dbReference>
<dbReference type="InterPro" id="IPR006361">
    <property type="entry name" value="Uroporphyrinogen_deCO2ase_HemE"/>
</dbReference>
<keyword evidence="18" id="KW-1185">Reference proteome</keyword>
<feature type="binding site" evidence="12">
    <location>
        <position position="152"/>
    </location>
    <ligand>
        <name>substrate</name>
    </ligand>
</feature>
<evidence type="ECO:0000256" key="13">
    <source>
        <dbReference type="RuleBase" id="RU000554"/>
    </source>
</evidence>
<evidence type="ECO:0000256" key="9">
    <source>
        <dbReference type="ARBA" id="ARBA00022793"/>
    </source>
</evidence>
<evidence type="ECO:0000313" key="17">
    <source>
        <dbReference type="EMBL" id="KTC97808.1"/>
    </source>
</evidence>
<evidence type="ECO:0000259" key="16">
    <source>
        <dbReference type="PROSITE" id="PS00907"/>
    </source>
</evidence>
<evidence type="ECO:0000256" key="1">
    <source>
        <dbReference type="ARBA" id="ARBA00002448"/>
    </source>
</evidence>
<evidence type="ECO:0000256" key="7">
    <source>
        <dbReference type="ARBA" id="ARBA00014308"/>
    </source>
</evidence>
<dbReference type="AlphaFoldDB" id="A0A0W0TQI4"/>
<dbReference type="SUPFAM" id="SSF51726">
    <property type="entry name" value="UROD/MetE-like"/>
    <property type="match status" value="1"/>
</dbReference>
<keyword evidence="9 12" id="KW-0210">Decarboxylase</keyword>
<sequence>MDTNHRFIRALKRQPVDKTPVWIMRQAGRYLPEYLKTRDKAGDFMTLCKTPELACEVTLQPITRYALDAAILFSDILTIPDAMGMGVSIVEQRGPVFAKTIKSWADVEDLPAIDPGTELNYVMDAVQLIKSSLAGRLPLIGFSGSPFTLATYMVEGQGTHTFYEIKKMLYSAPELLHRLLAKLTSSIQSYLHAQITHGVDAVMVFDTWGGVLSTRDYHQFSLVYMQEIVNYLKTQAPDIPIILFTKGGGQWLETIAETGCQCVGLDWTCDMNEAKRRVGKQVALQGNLDPVVLLAPPAVIIEKTKQLLDDYGEGPGHVLNLGHGILPHIPPEHLAALIETVNDYSLKFHKNGVVT</sequence>
<dbReference type="PANTHER" id="PTHR21091:SF169">
    <property type="entry name" value="UROPORPHYRINOGEN DECARBOXYLASE"/>
    <property type="match status" value="1"/>
</dbReference>
<evidence type="ECO:0000256" key="12">
    <source>
        <dbReference type="HAMAP-Rule" id="MF_00218"/>
    </source>
</evidence>
<evidence type="ECO:0000256" key="5">
    <source>
        <dbReference type="ARBA" id="ARBA00011738"/>
    </source>
</evidence>
<dbReference type="GO" id="GO:0005829">
    <property type="term" value="C:cytosol"/>
    <property type="evidence" value="ECO:0007669"/>
    <property type="project" value="TreeGrafter"/>
</dbReference>
<dbReference type="GO" id="GO:0019353">
    <property type="term" value="P:protoporphyrinogen IX biosynthetic process from glutamate"/>
    <property type="evidence" value="ECO:0007669"/>
    <property type="project" value="TreeGrafter"/>
</dbReference>
<evidence type="ECO:0000256" key="14">
    <source>
        <dbReference type="RuleBase" id="RU004169"/>
    </source>
</evidence>
<protein>
    <recommendedName>
        <fullName evidence="7 12">Uroporphyrinogen decarboxylase</fullName>
        <shortName evidence="12">UPD</shortName>
        <shortName evidence="12">URO-D</shortName>
        <ecNumber evidence="6 12">4.1.1.37</ecNumber>
    </recommendedName>
</protein>
<feature type="domain" description="Uroporphyrinogen decarboxylase (URO-D)" evidence="15">
    <location>
        <begin position="20"/>
        <end position="29"/>
    </location>
</feature>
<evidence type="ECO:0000256" key="6">
    <source>
        <dbReference type="ARBA" id="ARBA00012288"/>
    </source>
</evidence>
<proteinExistence type="inferred from homology"/>
<comment type="similarity">
    <text evidence="4 12 14">Belongs to the uroporphyrinogen decarboxylase family.</text>
</comment>
<evidence type="ECO:0000259" key="15">
    <source>
        <dbReference type="PROSITE" id="PS00906"/>
    </source>
</evidence>
<dbReference type="EC" id="4.1.1.37" evidence="6 12"/>
<dbReference type="HAMAP" id="MF_00218">
    <property type="entry name" value="URO_D"/>
    <property type="match status" value="1"/>
</dbReference>
<comment type="catalytic activity">
    <reaction evidence="12 13">
        <text>uroporphyrinogen III + 4 H(+) = coproporphyrinogen III + 4 CO2</text>
        <dbReference type="Rhea" id="RHEA:19865"/>
        <dbReference type="ChEBI" id="CHEBI:15378"/>
        <dbReference type="ChEBI" id="CHEBI:16526"/>
        <dbReference type="ChEBI" id="CHEBI:57308"/>
        <dbReference type="ChEBI" id="CHEBI:57309"/>
        <dbReference type="EC" id="4.1.1.37"/>
    </reaction>
</comment>
<dbReference type="PATRIC" id="fig|448.7.peg.1716"/>
<name>A0A0W0TQI4_LEGER</name>
<dbReference type="InterPro" id="IPR000257">
    <property type="entry name" value="Uroporphyrinogen_deCOase"/>
</dbReference>
<gene>
    <name evidence="17" type="primary">hemE_2</name>
    <name evidence="12" type="synonym">hemE</name>
    <name evidence="17" type="ORF">Lery_1647</name>
</gene>
<keyword evidence="10 12" id="KW-0456">Lyase</keyword>
<reference evidence="17 18" key="1">
    <citation type="submission" date="2015-11" db="EMBL/GenBank/DDBJ databases">
        <title>Genomic analysis of 38 Legionella species identifies large and diverse effector repertoires.</title>
        <authorList>
            <person name="Burstein D."/>
            <person name="Amaro F."/>
            <person name="Zusman T."/>
            <person name="Lifshitz Z."/>
            <person name="Cohen O."/>
            <person name="Gilbert J.A."/>
            <person name="Pupko T."/>
            <person name="Shuman H.A."/>
            <person name="Segal G."/>
        </authorList>
    </citation>
    <scope>NUCLEOTIDE SEQUENCE [LARGE SCALE GENOMIC DNA]</scope>
    <source>
        <strain evidence="17 18">SE-32A-C8</strain>
    </source>
</reference>
<evidence type="ECO:0000256" key="4">
    <source>
        <dbReference type="ARBA" id="ARBA00009935"/>
    </source>
</evidence>
<comment type="caution">
    <text evidence="17">The sequence shown here is derived from an EMBL/GenBank/DDBJ whole genome shotgun (WGS) entry which is preliminary data.</text>
</comment>
<dbReference type="STRING" id="448.Lery_1647"/>
<dbReference type="GO" id="GO:0004853">
    <property type="term" value="F:uroporphyrinogen decarboxylase activity"/>
    <property type="evidence" value="ECO:0007669"/>
    <property type="project" value="UniProtKB-UniRule"/>
</dbReference>
<keyword evidence="8 12" id="KW-0963">Cytoplasm</keyword>
<accession>A0A0W0TQI4</accession>
<dbReference type="OrthoDB" id="9806656at2"/>
<feature type="site" description="Transition state stabilizer" evidence="12">
    <location>
        <position position="75"/>
    </location>
</feature>
<keyword evidence="11 12" id="KW-0627">Porphyrin biosynthesis</keyword>
<comment type="caution">
    <text evidence="12">Lacks conserved residue(s) required for the propagation of feature annotation.</text>
</comment>
<dbReference type="PROSITE" id="PS00906">
    <property type="entry name" value="UROD_1"/>
    <property type="match status" value="1"/>
</dbReference>
<dbReference type="Pfam" id="PF01208">
    <property type="entry name" value="URO-D"/>
    <property type="match status" value="1"/>
</dbReference>
<dbReference type="CDD" id="cd00717">
    <property type="entry name" value="URO-D"/>
    <property type="match status" value="1"/>
</dbReference>
<dbReference type="Proteomes" id="UP000054773">
    <property type="component" value="Unassembled WGS sequence"/>
</dbReference>
<organism evidence="17 18">
    <name type="scientific">Legionella erythra</name>
    <dbReference type="NCBI Taxonomy" id="448"/>
    <lineage>
        <taxon>Bacteria</taxon>
        <taxon>Pseudomonadati</taxon>
        <taxon>Pseudomonadota</taxon>
        <taxon>Gammaproteobacteria</taxon>
        <taxon>Legionellales</taxon>
        <taxon>Legionellaceae</taxon>
        <taxon>Legionella</taxon>
    </lineage>
</organism>
<dbReference type="UniPathway" id="UPA00251">
    <property type="reaction ID" value="UER00321"/>
</dbReference>
<feature type="binding site" evidence="12">
    <location>
        <position position="75"/>
    </location>
    <ligand>
        <name>substrate</name>
    </ligand>
</feature>
<comment type="subunit">
    <text evidence="5 12">Homodimer.</text>
</comment>
<comment type="subcellular location">
    <subcellularLocation>
        <location evidence="2 12">Cytoplasm</location>
    </subcellularLocation>
</comment>
<evidence type="ECO:0000256" key="11">
    <source>
        <dbReference type="ARBA" id="ARBA00023244"/>
    </source>
</evidence>
<evidence type="ECO:0000313" key="18">
    <source>
        <dbReference type="Proteomes" id="UP000054773"/>
    </source>
</evidence>
<feature type="binding site" evidence="12">
    <location>
        <position position="323"/>
    </location>
    <ligand>
        <name>substrate</name>
    </ligand>
</feature>
<dbReference type="InterPro" id="IPR038071">
    <property type="entry name" value="UROD/MetE-like_sf"/>
</dbReference>
<feature type="binding site" evidence="12">
    <location>
        <begin position="25"/>
        <end position="29"/>
    </location>
    <ligand>
        <name>substrate</name>
    </ligand>
</feature>
<dbReference type="PROSITE" id="PS00907">
    <property type="entry name" value="UROD_2"/>
    <property type="match status" value="1"/>
</dbReference>
<dbReference type="RefSeq" id="WP_058526769.1">
    <property type="nucleotide sequence ID" value="NZ_LNYA01000024.1"/>
</dbReference>
<dbReference type="NCBIfam" id="TIGR01464">
    <property type="entry name" value="hemE"/>
    <property type="match status" value="1"/>
</dbReference>
<evidence type="ECO:0000256" key="10">
    <source>
        <dbReference type="ARBA" id="ARBA00023239"/>
    </source>
</evidence>
<dbReference type="Gene3D" id="3.20.20.210">
    <property type="match status" value="1"/>
</dbReference>